<dbReference type="RefSeq" id="WP_244891093.1">
    <property type="nucleotide sequence ID" value="NZ_FNZH01000002.1"/>
</dbReference>
<dbReference type="GO" id="GO:0020037">
    <property type="term" value="F:heme binding"/>
    <property type="evidence" value="ECO:0007669"/>
    <property type="project" value="InterPro"/>
</dbReference>
<keyword evidence="7" id="KW-1185">Reference proteome</keyword>
<dbReference type="InterPro" id="IPR009056">
    <property type="entry name" value="Cyt_c-like_dom"/>
</dbReference>
<name>A0A1H6VMB6_9BACT</name>
<reference evidence="7" key="1">
    <citation type="submission" date="2016-10" db="EMBL/GenBank/DDBJ databases">
        <authorList>
            <person name="Varghese N."/>
            <person name="Submissions S."/>
        </authorList>
    </citation>
    <scope>NUCLEOTIDE SEQUENCE [LARGE SCALE GENOMIC DNA]</scope>
    <source>
        <strain evidence="7">IBRC-M 10761</strain>
    </source>
</reference>
<dbReference type="GO" id="GO:0046872">
    <property type="term" value="F:metal ion binding"/>
    <property type="evidence" value="ECO:0007669"/>
    <property type="project" value="UniProtKB-KW"/>
</dbReference>
<dbReference type="NCBIfam" id="TIGR02604">
    <property type="entry name" value="Piru_Ver_Nterm"/>
    <property type="match status" value="1"/>
</dbReference>
<gene>
    <name evidence="6" type="ORF">SAMN05192553_102167</name>
</gene>
<evidence type="ECO:0000256" key="1">
    <source>
        <dbReference type="ARBA" id="ARBA00022617"/>
    </source>
</evidence>
<dbReference type="Pfam" id="PF13646">
    <property type="entry name" value="HEAT_2"/>
    <property type="match status" value="1"/>
</dbReference>
<dbReference type="SUPFAM" id="SSF50952">
    <property type="entry name" value="Soluble quinoprotein glucose dehydrogenase"/>
    <property type="match status" value="1"/>
</dbReference>
<dbReference type="Pfam" id="PF23500">
    <property type="entry name" value="DUF7133"/>
    <property type="match status" value="1"/>
</dbReference>
<dbReference type="InterPro" id="IPR036909">
    <property type="entry name" value="Cyt_c-like_dom_sf"/>
</dbReference>
<protein>
    <recommendedName>
        <fullName evidence="5">Cytochrome c domain-containing protein</fullName>
    </recommendedName>
</protein>
<dbReference type="PANTHER" id="PTHR33546">
    <property type="entry name" value="LARGE, MULTIFUNCTIONAL SECRETED PROTEIN-RELATED"/>
    <property type="match status" value="1"/>
</dbReference>
<sequence length="883" mass="98267">MQLKKPDLFLIALFIVWIPVFFSCENSAVKNGPMVVDGVTILDERLELTLMKQDPDIVTPIGIAVDAQDRVYVLESHTHLPPTDYVGPENDLIKVYEDSNGDGTWDKESVFAEGLFEGLNIAFSPKGHLYAVTSKEVWKFYDEDRDGISERREKLLAFTKPKQVYAHAALLSIAFDTEGWMYIGRGNTGAAHWILEGSDGSQVEGYGDGGNILRAKTDGTELEVFSTGYWNPFDLKFDNYGRLLVADNDPDSRGPNRLVHAVKGSDFGYQSLFGGSGIHPYLAWNGELPGTLPYAVPLGESPSGLLNANLGRLPQDYDDQMLCTIWEESSIVRIAMEEKGLSLTGSTEVIVQGGKDFRPVAFAADSKGSIFFTDWVERVYPNHGRGKIWKLSAREITDPVTRRSVYQAPKENSKVEELRQLMADTGNFDLHFENLNAEDPYVRHAAVMALSSSEHREKLEQAMQEASADVRLGVLLALRHSDHPREAALARQFLADADPEIRRMALIWIGSHGLASQRENLEQALMAGDFTPQLFETYLETVKLLEPQYQQAYQNKEEEISKRIPLKLPDEFIAGIVSDPSHPSQMRAYALRYLEDPAGHKELLLEFLSQEAAEDLQLEIIQTLANVPDPRVADALLQVSLSTNKPVNLRAEALSALSRQPLEDWREIIPLLEVSDENLAIAAAGYLRAKSGDEAVQKAMERVLNDGSSCDSEGLRQQLMLALSQDRGKRPDPQELEEWTSLLEGAGDPDRGRRVFYSSASLCATCHVVGGRGGDLGPDLSNVGKSKDRKGLISSILVPSEEISPEWQGWFLEMNDGTRYEGRQIDVGEKQIKLYTQAEGFIQVQKAQVANYGMSDSSLMPRGLEQRLTNQELTDLLAFLQAQ</sequence>
<dbReference type="Gene3D" id="1.25.10.10">
    <property type="entry name" value="Leucine-rich Repeat Variant"/>
    <property type="match status" value="2"/>
</dbReference>
<proteinExistence type="predicted"/>
<dbReference type="AlphaFoldDB" id="A0A1H6VMB6"/>
<evidence type="ECO:0000256" key="2">
    <source>
        <dbReference type="ARBA" id="ARBA00022723"/>
    </source>
</evidence>
<dbReference type="SUPFAM" id="SSF46626">
    <property type="entry name" value="Cytochrome c"/>
    <property type="match status" value="1"/>
</dbReference>
<dbReference type="InterPro" id="IPR013427">
    <property type="entry name" value="Haem-bd_dom_put"/>
</dbReference>
<keyword evidence="1 4" id="KW-0349">Heme</keyword>
<dbReference type="STRING" id="1416801.SAMN05192553_102167"/>
<organism evidence="6 7">
    <name type="scientific">Cyclobacterium xiamenense</name>
    <dbReference type="NCBI Taxonomy" id="1297121"/>
    <lineage>
        <taxon>Bacteria</taxon>
        <taxon>Pseudomonadati</taxon>
        <taxon>Bacteroidota</taxon>
        <taxon>Cytophagia</taxon>
        <taxon>Cytophagales</taxon>
        <taxon>Cyclobacteriaceae</taxon>
        <taxon>Cyclobacterium</taxon>
    </lineage>
</organism>
<dbReference type="InterPro" id="IPR055557">
    <property type="entry name" value="DUF7133"/>
</dbReference>
<evidence type="ECO:0000256" key="4">
    <source>
        <dbReference type="PROSITE-ProRule" id="PRU00433"/>
    </source>
</evidence>
<dbReference type="InterPro" id="IPR011042">
    <property type="entry name" value="6-blade_b-propeller_TolB-like"/>
</dbReference>
<evidence type="ECO:0000259" key="5">
    <source>
        <dbReference type="PROSITE" id="PS51007"/>
    </source>
</evidence>
<dbReference type="Proteomes" id="UP000199403">
    <property type="component" value="Unassembled WGS sequence"/>
</dbReference>
<dbReference type="InterPro" id="IPR013428">
    <property type="entry name" value="Membrane-bound_put_N"/>
</dbReference>
<evidence type="ECO:0000256" key="3">
    <source>
        <dbReference type="ARBA" id="ARBA00023004"/>
    </source>
</evidence>
<dbReference type="SUPFAM" id="SSF48371">
    <property type="entry name" value="ARM repeat"/>
    <property type="match status" value="1"/>
</dbReference>
<keyword evidence="3 4" id="KW-0408">Iron</keyword>
<dbReference type="GO" id="GO:0009055">
    <property type="term" value="F:electron transfer activity"/>
    <property type="evidence" value="ECO:0007669"/>
    <property type="project" value="InterPro"/>
</dbReference>
<evidence type="ECO:0000313" key="7">
    <source>
        <dbReference type="Proteomes" id="UP000199403"/>
    </source>
</evidence>
<dbReference type="PROSITE" id="PS51007">
    <property type="entry name" value="CYTC"/>
    <property type="match status" value="1"/>
</dbReference>
<dbReference type="Gene3D" id="1.10.760.10">
    <property type="entry name" value="Cytochrome c-like domain"/>
    <property type="match status" value="1"/>
</dbReference>
<dbReference type="Gene3D" id="2.120.10.30">
    <property type="entry name" value="TolB, C-terminal domain"/>
    <property type="match status" value="1"/>
</dbReference>
<dbReference type="NCBIfam" id="TIGR02603">
    <property type="entry name" value="CxxCH_TIGR02603"/>
    <property type="match status" value="1"/>
</dbReference>
<dbReference type="PROSITE" id="PS51257">
    <property type="entry name" value="PROKAR_LIPOPROTEIN"/>
    <property type="match status" value="1"/>
</dbReference>
<feature type="domain" description="Cytochrome c" evidence="5">
    <location>
        <begin position="747"/>
        <end position="883"/>
    </location>
</feature>
<dbReference type="PANTHER" id="PTHR33546:SF1">
    <property type="entry name" value="LARGE, MULTIFUNCTIONAL SECRETED PROTEIN"/>
    <property type="match status" value="1"/>
</dbReference>
<evidence type="ECO:0000313" key="6">
    <source>
        <dbReference type="EMBL" id="SEJ05753.1"/>
    </source>
</evidence>
<dbReference type="InterPro" id="IPR011989">
    <property type="entry name" value="ARM-like"/>
</dbReference>
<dbReference type="EMBL" id="FNZH01000002">
    <property type="protein sequence ID" value="SEJ05753.1"/>
    <property type="molecule type" value="Genomic_DNA"/>
</dbReference>
<keyword evidence="2 4" id="KW-0479">Metal-binding</keyword>
<dbReference type="InterPro" id="IPR011041">
    <property type="entry name" value="Quinoprot_gluc/sorb_DH_b-prop"/>
</dbReference>
<accession>A0A1H6VMB6</accession>
<dbReference type="InterPro" id="IPR016024">
    <property type="entry name" value="ARM-type_fold"/>
</dbReference>